<evidence type="ECO:0000313" key="2">
    <source>
        <dbReference type="EMBL" id="GMR43002.1"/>
    </source>
</evidence>
<keyword evidence="3" id="KW-1185">Reference proteome</keyword>
<dbReference type="InterPro" id="IPR032979">
    <property type="entry name" value="ENGase"/>
</dbReference>
<protein>
    <recommendedName>
        <fullName evidence="1">Cytosolic endo-beta-N-acetylglucosaminidase TIM barrel domain-containing protein</fullName>
    </recommendedName>
</protein>
<accession>A0AAN4ZRA1</accession>
<comment type="caution">
    <text evidence="2">The sequence shown here is derived from an EMBL/GenBank/DDBJ whole genome shotgun (WGS) entry which is preliminary data.</text>
</comment>
<dbReference type="PANTHER" id="PTHR13246">
    <property type="entry name" value="ENDO BETA N-ACETYLGLUCOSAMINIDASE"/>
    <property type="match status" value="1"/>
</dbReference>
<dbReference type="AlphaFoldDB" id="A0AAN4ZRA1"/>
<dbReference type="Proteomes" id="UP001328107">
    <property type="component" value="Unassembled WGS sequence"/>
</dbReference>
<name>A0AAN4ZRA1_9BILA</name>
<evidence type="ECO:0000259" key="1">
    <source>
        <dbReference type="Pfam" id="PF03644"/>
    </source>
</evidence>
<dbReference type="EMBL" id="BTRK01000003">
    <property type="protein sequence ID" value="GMR43002.1"/>
    <property type="molecule type" value="Genomic_DNA"/>
</dbReference>
<reference evidence="3" key="1">
    <citation type="submission" date="2022-10" db="EMBL/GenBank/DDBJ databases">
        <title>Genome assembly of Pristionchus species.</title>
        <authorList>
            <person name="Yoshida K."/>
            <person name="Sommer R.J."/>
        </authorList>
    </citation>
    <scope>NUCLEOTIDE SEQUENCE [LARGE SCALE GENOMIC DNA]</scope>
    <source>
        <strain evidence="3">RS5460</strain>
    </source>
</reference>
<sequence length="480" mass="54454">VELSPECLQMDPRPCINVADLWAWEPPGVGSPRAEVCVDEGDVRLPRNPKQVPPIEGLRPARTPRRQPQLLVCHDYKGDFPLCDRWDGCLVSDCAPFLYTYLWHIDTFCYFGHKIVTIPPPSFTSLAHRHGVSVLGTFIFEHKSGSEQLSRILSTEASARKTIDKLVQIMQTWRFEGWLVNIEVEMEVREIPMLVNFLQSLTAATKKANPRATVLWYDAVCTDGKLEWQNTLNCRNREFYNVCDGIFTNYGWKAKELEECRYNRGAATVCVGIDVWGRSGGMAGWECNETVAKVLRKGLSVALFAPGWAVEAEENILGTPEDNSLRFWSSLSPVMNTRPLDFFPFKTTFCNGFSQNGKFFRLRDMDLMPHLAHSKKALVPSERGLIIKAKGKHLLWAVTGIRSNPDFRVKIKFEGPGSVAIKLDWREMKMERINEDGTMELGPMNGECLPIKTIFVVTSEPDTVLTYFEAFEVETDRCLS</sequence>
<organism evidence="2 3">
    <name type="scientific">Pristionchus mayeri</name>
    <dbReference type="NCBI Taxonomy" id="1317129"/>
    <lineage>
        <taxon>Eukaryota</taxon>
        <taxon>Metazoa</taxon>
        <taxon>Ecdysozoa</taxon>
        <taxon>Nematoda</taxon>
        <taxon>Chromadorea</taxon>
        <taxon>Rhabditida</taxon>
        <taxon>Rhabditina</taxon>
        <taxon>Diplogasteromorpha</taxon>
        <taxon>Diplogasteroidea</taxon>
        <taxon>Neodiplogasteridae</taxon>
        <taxon>Pristionchus</taxon>
    </lineage>
</organism>
<dbReference type="Pfam" id="PF03644">
    <property type="entry name" value="Glyco_hydro_85"/>
    <property type="match status" value="1"/>
</dbReference>
<dbReference type="PANTHER" id="PTHR13246:SF1">
    <property type="entry name" value="CYTOSOLIC ENDO-BETA-N-ACETYLGLUCOSAMINIDASE"/>
    <property type="match status" value="1"/>
</dbReference>
<dbReference type="Gene3D" id="3.20.20.80">
    <property type="entry name" value="Glycosidases"/>
    <property type="match status" value="1"/>
</dbReference>
<dbReference type="GO" id="GO:0005829">
    <property type="term" value="C:cytosol"/>
    <property type="evidence" value="ECO:0007669"/>
    <property type="project" value="UniProtKB-SubCell"/>
</dbReference>
<dbReference type="InterPro" id="IPR005201">
    <property type="entry name" value="TIM_ENGase"/>
</dbReference>
<feature type="domain" description="Cytosolic endo-beta-N-acetylglucosaminidase TIM barrel" evidence="1">
    <location>
        <begin position="96"/>
        <end position="355"/>
    </location>
</feature>
<gene>
    <name evidence="2" type="ORF">PMAYCL1PPCAC_13197</name>
</gene>
<feature type="non-terminal residue" evidence="2">
    <location>
        <position position="1"/>
    </location>
</feature>
<evidence type="ECO:0000313" key="3">
    <source>
        <dbReference type="Proteomes" id="UP001328107"/>
    </source>
</evidence>
<dbReference type="GO" id="GO:0033925">
    <property type="term" value="F:mannosyl-glycoprotein endo-beta-N-acetylglucosaminidase activity"/>
    <property type="evidence" value="ECO:0007669"/>
    <property type="project" value="UniProtKB-EC"/>
</dbReference>
<proteinExistence type="predicted"/>